<reference evidence="2" key="1">
    <citation type="submission" date="2017-06" db="EMBL/GenBank/DDBJ databases">
        <authorList>
            <person name="Varghese N."/>
            <person name="Submissions S."/>
        </authorList>
    </citation>
    <scope>NUCLEOTIDE SEQUENCE [LARGE SCALE GENOMIC DNA]</scope>
    <source>
        <strain evidence="2">DSM 11116</strain>
    </source>
</reference>
<keyword evidence="2" id="KW-1185">Reference proteome</keyword>
<dbReference type="AlphaFoldDB" id="A0A212THM3"/>
<organism evidence="1 2">
    <name type="scientific">Hymenobacter gelipurpurascens</name>
    <dbReference type="NCBI Taxonomy" id="89968"/>
    <lineage>
        <taxon>Bacteria</taxon>
        <taxon>Pseudomonadati</taxon>
        <taxon>Bacteroidota</taxon>
        <taxon>Cytophagia</taxon>
        <taxon>Cytophagales</taxon>
        <taxon>Hymenobacteraceae</taxon>
        <taxon>Hymenobacter</taxon>
    </lineage>
</organism>
<dbReference type="Pfam" id="PF14281">
    <property type="entry name" value="PDDEXK_4"/>
    <property type="match status" value="1"/>
</dbReference>
<name>A0A212THM3_9BACT</name>
<dbReference type="RefSeq" id="WP_170934713.1">
    <property type="nucleotide sequence ID" value="NZ_FYEW01000001.1"/>
</dbReference>
<accession>A0A212THM3</accession>
<gene>
    <name evidence="1" type="ORF">SAMN06265337_1278</name>
</gene>
<evidence type="ECO:0000313" key="1">
    <source>
        <dbReference type="EMBL" id="SNC65380.1"/>
    </source>
</evidence>
<dbReference type="Proteomes" id="UP000198131">
    <property type="component" value="Unassembled WGS sequence"/>
</dbReference>
<sequence>MNYSETDSLISFLRTARWPVFTKRQPTFFSIAGISGKELPLSNTYSFFFRSEADHGLGALFTLALLDVVRRKSPGTELPVLDGPVRVSREHSMDEGQWLDLLVHNGTSDSSLHGASFAILIENKVNHWLHNDLDNYWNSVRGPACKMGIVLGKNPEQPDAPWLFISHPELAQAVEARLGAVLSQAHTRYLPLLLHLLEYLKQMTDSNHDNFALAFNFAHRHRAELALAQNVINQFNDKGLANVIVEAWGPEYKQQGVFEDRVDIMHVQRNDVRYIVFYGHMLELDKESTYGITLYAGGAERKAVANWFTYLSGQQAAIDAGLSRLDWFDKSYKELVIGKKYTFTGSSLEEFRQEVREALERDWKPLEPAWLTKSISAVSAEATVLPVVSSLDELS</sequence>
<proteinExistence type="predicted"/>
<dbReference type="EMBL" id="FYEW01000001">
    <property type="protein sequence ID" value="SNC65380.1"/>
    <property type="molecule type" value="Genomic_DNA"/>
</dbReference>
<dbReference type="InterPro" id="IPR029470">
    <property type="entry name" value="PDDEXK_4"/>
</dbReference>
<evidence type="ECO:0000313" key="2">
    <source>
        <dbReference type="Proteomes" id="UP000198131"/>
    </source>
</evidence>
<protein>
    <submittedName>
        <fullName evidence="1">PD-(D/E)XK nuclease superfamily protein</fullName>
    </submittedName>
</protein>